<evidence type="ECO:0000313" key="8">
    <source>
        <dbReference type="Proteomes" id="UP000684084"/>
    </source>
</evidence>
<evidence type="ECO:0000313" key="7">
    <source>
        <dbReference type="EMBL" id="CAB5379917.1"/>
    </source>
</evidence>
<keyword evidence="2" id="KW-0479">Metal-binding</keyword>
<reference evidence="7" key="1">
    <citation type="submission" date="2020-05" db="EMBL/GenBank/DDBJ databases">
        <authorList>
            <person name="Rincon C."/>
            <person name="Sanders R I."/>
            <person name="Robbins C."/>
            <person name="Chaturvedi A."/>
        </authorList>
    </citation>
    <scope>NUCLEOTIDE SEQUENCE</scope>
    <source>
        <strain evidence="7">CHB12</strain>
    </source>
</reference>
<dbReference type="Proteomes" id="UP000684084">
    <property type="component" value="Unassembled WGS sequence"/>
</dbReference>
<dbReference type="GO" id="GO:0008270">
    <property type="term" value="F:zinc ion binding"/>
    <property type="evidence" value="ECO:0007669"/>
    <property type="project" value="UniProtKB-KW"/>
</dbReference>
<dbReference type="PANTHER" id="PTHR46481:SF10">
    <property type="entry name" value="ZINC FINGER BED DOMAIN-CONTAINING PROTEIN 39"/>
    <property type="match status" value="1"/>
</dbReference>
<evidence type="ECO:0000256" key="3">
    <source>
        <dbReference type="ARBA" id="ARBA00022771"/>
    </source>
</evidence>
<evidence type="ECO:0000256" key="6">
    <source>
        <dbReference type="SAM" id="MobiDB-lite"/>
    </source>
</evidence>
<keyword evidence="3" id="KW-0863">Zinc-finger</keyword>
<accession>A0A915ZMF6</accession>
<evidence type="ECO:0008006" key="9">
    <source>
        <dbReference type="Google" id="ProtNLM"/>
    </source>
</evidence>
<comment type="subcellular location">
    <subcellularLocation>
        <location evidence="1">Nucleus</location>
    </subcellularLocation>
</comment>
<sequence>MNNGSSTGNLKRHLKSHSDKFDPSMAKQAEFMKNFLQEGNPQMTFTNKNFRDKLALWVVADDQPFTVVESDEFHDLIKLCNPMALIPSADTVRNDVLDTFKNYQTTMQNLLQNSPGKISFALDGWTSPNVISFLGITCHYIDADWDLKDILVDFVDLSGPHSGENLANVFTKCLQDKKILTKILAITTDNAANNDTFFKEFEKVCNENHIDFHHKRNHVRCVAHIMNLAVQEILKHIKAGEAQDEDSILENLSSGTISTSKVIPRVRSK</sequence>
<proteinExistence type="predicted"/>
<protein>
    <recommendedName>
        <fullName evidence="9">Zinc finger bed domain-containing protein ricesleeper 2-like</fullName>
    </recommendedName>
</protein>
<keyword evidence="4" id="KW-0862">Zinc</keyword>
<dbReference type="GO" id="GO:0005634">
    <property type="term" value="C:nucleus"/>
    <property type="evidence" value="ECO:0007669"/>
    <property type="project" value="UniProtKB-SubCell"/>
</dbReference>
<evidence type="ECO:0000256" key="1">
    <source>
        <dbReference type="ARBA" id="ARBA00004123"/>
    </source>
</evidence>
<dbReference type="VEuPathDB" id="FungiDB:RhiirFUN_010709"/>
<gene>
    <name evidence="7" type="ORF">CHRIB12_LOCUS16865</name>
</gene>
<dbReference type="EMBL" id="CAGKOT010000041">
    <property type="protein sequence ID" value="CAB5379917.1"/>
    <property type="molecule type" value="Genomic_DNA"/>
</dbReference>
<evidence type="ECO:0000256" key="2">
    <source>
        <dbReference type="ARBA" id="ARBA00022723"/>
    </source>
</evidence>
<feature type="region of interest" description="Disordered" evidence="6">
    <location>
        <begin position="1"/>
        <end position="20"/>
    </location>
</feature>
<name>A0A915ZMF6_9GLOM</name>
<evidence type="ECO:0000256" key="5">
    <source>
        <dbReference type="ARBA" id="ARBA00023242"/>
    </source>
</evidence>
<dbReference type="AlphaFoldDB" id="A0A915ZMF6"/>
<comment type="caution">
    <text evidence="7">The sequence shown here is derived from an EMBL/GenBank/DDBJ whole genome shotgun (WGS) entry which is preliminary data.</text>
</comment>
<dbReference type="InterPro" id="IPR052035">
    <property type="entry name" value="ZnF_BED_domain_contain"/>
</dbReference>
<dbReference type="OrthoDB" id="1607513at2759"/>
<dbReference type="PANTHER" id="PTHR46481">
    <property type="entry name" value="ZINC FINGER BED DOMAIN-CONTAINING PROTEIN 4"/>
    <property type="match status" value="1"/>
</dbReference>
<keyword evidence="5" id="KW-0539">Nucleus</keyword>
<organism evidence="7 8">
    <name type="scientific">Rhizophagus irregularis</name>
    <dbReference type="NCBI Taxonomy" id="588596"/>
    <lineage>
        <taxon>Eukaryota</taxon>
        <taxon>Fungi</taxon>
        <taxon>Fungi incertae sedis</taxon>
        <taxon>Mucoromycota</taxon>
        <taxon>Glomeromycotina</taxon>
        <taxon>Glomeromycetes</taxon>
        <taxon>Glomerales</taxon>
        <taxon>Glomeraceae</taxon>
        <taxon>Rhizophagus</taxon>
    </lineage>
</organism>
<evidence type="ECO:0000256" key="4">
    <source>
        <dbReference type="ARBA" id="ARBA00022833"/>
    </source>
</evidence>